<reference evidence="10" key="1">
    <citation type="journal article" date="2019" name="Nat. Commun.">
        <title>Expansion of phycobilisome linker gene families in mesophilic red algae.</title>
        <authorList>
            <person name="Lee J."/>
            <person name="Kim D."/>
            <person name="Bhattacharya D."/>
            <person name="Yoon H.S."/>
        </authorList>
    </citation>
    <scope>NUCLEOTIDE SEQUENCE [LARGE SCALE GENOMIC DNA]</scope>
    <source>
        <strain evidence="10">CCMP 1328</strain>
    </source>
</reference>
<dbReference type="Gene3D" id="3.40.1440.10">
    <property type="entry name" value="GIY-YIG endonuclease"/>
    <property type="match status" value="1"/>
</dbReference>
<dbReference type="Pfam" id="PF08459">
    <property type="entry name" value="UvrC_RNaseH_dom"/>
    <property type="match status" value="1"/>
</dbReference>
<dbReference type="InterPro" id="IPR001162">
    <property type="entry name" value="UvrC_RNase_H_dom"/>
</dbReference>
<dbReference type="PROSITE" id="PS50165">
    <property type="entry name" value="UVRC"/>
    <property type="match status" value="1"/>
</dbReference>
<dbReference type="PROSITE" id="PS50164">
    <property type="entry name" value="GIY_YIG"/>
    <property type="match status" value="1"/>
</dbReference>
<dbReference type="GO" id="GO:0009381">
    <property type="term" value="F:excinuclease ABC activity"/>
    <property type="evidence" value="ECO:0007669"/>
    <property type="project" value="InterPro"/>
</dbReference>
<dbReference type="Gene3D" id="4.10.860.10">
    <property type="entry name" value="UVR domain"/>
    <property type="match status" value="1"/>
</dbReference>
<dbReference type="Pfam" id="PF02151">
    <property type="entry name" value="UVR"/>
    <property type="match status" value="1"/>
</dbReference>
<feature type="domain" description="GIY-YIG" evidence="7">
    <location>
        <begin position="68"/>
        <end position="157"/>
    </location>
</feature>
<dbReference type="SUPFAM" id="SSF82771">
    <property type="entry name" value="GIY-YIG endonuclease"/>
    <property type="match status" value="1"/>
</dbReference>
<keyword evidence="1" id="KW-0963">Cytoplasm</keyword>
<dbReference type="AlphaFoldDB" id="A0A5J4YKJ3"/>
<dbReference type="GO" id="GO:0009380">
    <property type="term" value="C:excinuclease repair complex"/>
    <property type="evidence" value="ECO:0007669"/>
    <property type="project" value="InterPro"/>
</dbReference>
<evidence type="ECO:0000259" key="7">
    <source>
        <dbReference type="PROSITE" id="PS50164"/>
    </source>
</evidence>
<dbReference type="InterPro" id="IPR050066">
    <property type="entry name" value="UvrABC_protein_C"/>
</dbReference>
<organism evidence="9 10">
    <name type="scientific">Porphyridium purpureum</name>
    <name type="common">Red alga</name>
    <name type="synonym">Porphyridium cruentum</name>
    <dbReference type="NCBI Taxonomy" id="35688"/>
    <lineage>
        <taxon>Eukaryota</taxon>
        <taxon>Rhodophyta</taxon>
        <taxon>Bangiophyceae</taxon>
        <taxon>Porphyridiales</taxon>
        <taxon>Porphyridiaceae</taxon>
        <taxon>Porphyridium</taxon>
    </lineage>
</organism>
<keyword evidence="10" id="KW-1185">Reference proteome</keyword>
<keyword evidence="3" id="KW-0228">DNA excision</keyword>
<feature type="domain" description="UVR" evidence="6">
    <location>
        <begin position="271"/>
        <end position="306"/>
    </location>
</feature>
<dbReference type="InterPro" id="IPR035901">
    <property type="entry name" value="GIY-YIG_endonuc_sf"/>
</dbReference>
<dbReference type="CDD" id="cd10434">
    <property type="entry name" value="GIY-YIG_UvrC_Cho"/>
    <property type="match status" value="1"/>
</dbReference>
<proteinExistence type="inferred from homology"/>
<gene>
    <name evidence="9" type="ORF">FVE85_9539</name>
</gene>
<dbReference type="EMBL" id="VRMN01000015">
    <property type="protein sequence ID" value="KAA8491244.1"/>
    <property type="molecule type" value="Genomic_DNA"/>
</dbReference>
<dbReference type="OrthoDB" id="3735at2759"/>
<evidence type="ECO:0000256" key="5">
    <source>
        <dbReference type="ARBA" id="ARBA00023204"/>
    </source>
</evidence>
<evidence type="ECO:0000313" key="9">
    <source>
        <dbReference type="EMBL" id="KAA8491244.1"/>
    </source>
</evidence>
<evidence type="ECO:0000256" key="1">
    <source>
        <dbReference type="ARBA" id="ARBA00022490"/>
    </source>
</evidence>
<comment type="caution">
    <text evidence="9">The sequence shown here is derived from an EMBL/GenBank/DDBJ whole genome shotgun (WGS) entry which is preliminary data.</text>
</comment>
<dbReference type="PROSITE" id="PS50151">
    <property type="entry name" value="UVR"/>
    <property type="match status" value="1"/>
</dbReference>
<dbReference type="InterPro" id="IPR010994">
    <property type="entry name" value="RuvA_2-like"/>
</dbReference>
<dbReference type="SMART" id="SM00465">
    <property type="entry name" value="GIYc"/>
    <property type="match status" value="1"/>
</dbReference>
<name>A0A5J4YKJ3_PORPP</name>
<dbReference type="InterPro" id="IPR038476">
    <property type="entry name" value="UvrC_RNase_H_dom_sf"/>
</dbReference>
<feature type="domain" description="UvrC family homology region profile" evidence="8">
    <location>
        <begin position="335"/>
        <end position="622"/>
    </location>
</feature>
<dbReference type="GO" id="GO:0006289">
    <property type="term" value="P:nucleotide-excision repair"/>
    <property type="evidence" value="ECO:0007669"/>
    <property type="project" value="InterPro"/>
</dbReference>
<keyword evidence="4" id="KW-0267">Excision nuclease</keyword>
<dbReference type="Proteomes" id="UP000324585">
    <property type="component" value="Unassembled WGS sequence"/>
</dbReference>
<dbReference type="Gene3D" id="3.30.420.340">
    <property type="entry name" value="UvrC, RNAse H endonuclease domain"/>
    <property type="match status" value="1"/>
</dbReference>
<keyword evidence="2" id="KW-0227">DNA damage</keyword>
<evidence type="ECO:0000259" key="8">
    <source>
        <dbReference type="PROSITE" id="PS50165"/>
    </source>
</evidence>
<dbReference type="InterPro" id="IPR001943">
    <property type="entry name" value="UVR_dom"/>
</dbReference>
<evidence type="ECO:0000256" key="3">
    <source>
        <dbReference type="ARBA" id="ARBA00022769"/>
    </source>
</evidence>
<dbReference type="SUPFAM" id="SSF47781">
    <property type="entry name" value="RuvA domain 2-like"/>
    <property type="match status" value="1"/>
</dbReference>
<dbReference type="PANTHER" id="PTHR30562">
    <property type="entry name" value="UVRC/OXIDOREDUCTASE"/>
    <property type="match status" value="1"/>
</dbReference>
<dbReference type="Pfam" id="PF14520">
    <property type="entry name" value="HHH_5"/>
    <property type="match status" value="1"/>
</dbReference>
<dbReference type="InterPro" id="IPR004791">
    <property type="entry name" value="UvrC"/>
</dbReference>
<dbReference type="InterPro" id="IPR036876">
    <property type="entry name" value="UVR_dom_sf"/>
</dbReference>
<dbReference type="PANTHER" id="PTHR30562:SF1">
    <property type="entry name" value="UVRABC SYSTEM PROTEIN C"/>
    <property type="match status" value="1"/>
</dbReference>
<evidence type="ECO:0000313" key="10">
    <source>
        <dbReference type="Proteomes" id="UP000324585"/>
    </source>
</evidence>
<dbReference type="OMA" id="RPCLYHF"/>
<evidence type="ECO:0000256" key="2">
    <source>
        <dbReference type="ARBA" id="ARBA00022763"/>
    </source>
</evidence>
<accession>A0A5J4YKJ3</accession>
<dbReference type="Gene3D" id="1.10.150.20">
    <property type="entry name" value="5' to 3' exonuclease, C-terminal subdomain"/>
    <property type="match status" value="1"/>
</dbReference>
<protein>
    <submittedName>
        <fullName evidence="9">UvrABC system protein C</fullName>
    </submittedName>
</protein>
<dbReference type="InterPro" id="IPR047296">
    <property type="entry name" value="GIY-YIG_UvrC_Cho"/>
</dbReference>
<evidence type="ECO:0000256" key="4">
    <source>
        <dbReference type="ARBA" id="ARBA00022881"/>
    </source>
</evidence>
<sequence>MSPCFIRVLRTTTTAHARARRRLLCSYASSHARARTGTSTTAKLASANDERSDAAAVELGEKIKRAPERPGCYLFVGESRVPGVESESVQQEVLYVGKAKNLRSRLLTYLTPHPSEVKTVQLMRRVRDVRYMVTASEEAALVLESQLVRTKQPQFNILLKDDKRFPYICITYSEEYPHLKLIRRRRAVRSSPLGSDVLYGPFVDSAQVQKLLKVVTSLFALRQREKPLFKDRPCLNYDLGRCPGVCQQLISATTYRERVKQAELVLQGRIEKVVSDLNAQMAAAAALCDFERAARIRDQRNNLLLVLPGAQSVKSVVSPDPELAADLVTARLVSSNNTVLVQIMQVRAGRILSSLRYCSAPGPALAETFFGRSSTKEKRALVEQAVQQVLQNHYLESADGEGNIYVPPVILSDTRPANSGTLLASLALLCGRSAGESASANPTPALIIASASKVPPAFHDMFETARCNADLDLEEEESGSAMVGTRLQDLSSMIHETFGDTISGSFGQSADSQEGDSRAKPLVIECFDISHLSGTHCVASCVRFVDGQLVPRSSRTYRLGTRSSSLGEPDDYESMREALRRRFADLRLLSDSKKRALIEQDLPDLILVDGGKGQLSAAHGVLVDELGLLCPAQVVLLGLAKKEEQVFRHEASEPINLDSSGSVLLRPGVMLLCRIRDEAHRKAITTHRRIREKTALSSSVLEDITGLGPKRTHALLQAFEGNIKKLQLAKVDDISQVPGISRALAERVALRLSLDK</sequence>
<dbReference type="InterPro" id="IPR000305">
    <property type="entry name" value="GIY-YIG_endonuc"/>
</dbReference>
<keyword evidence="5" id="KW-0234">DNA repair</keyword>
<evidence type="ECO:0000259" key="6">
    <source>
        <dbReference type="PROSITE" id="PS50151"/>
    </source>
</evidence>
<dbReference type="SUPFAM" id="SSF46600">
    <property type="entry name" value="C-terminal UvrC-binding domain of UvrB"/>
    <property type="match status" value="1"/>
</dbReference>
<dbReference type="HAMAP" id="MF_00203">
    <property type="entry name" value="UvrC"/>
    <property type="match status" value="1"/>
</dbReference>